<dbReference type="AlphaFoldDB" id="A0AAV9DZ40"/>
<comment type="caution">
    <text evidence="2">The sequence shown here is derived from an EMBL/GenBank/DDBJ whole genome shotgun (WGS) entry which is preliminary data.</text>
</comment>
<keyword evidence="1" id="KW-1133">Transmembrane helix</keyword>
<feature type="transmembrane region" description="Helical" evidence="1">
    <location>
        <begin position="12"/>
        <end position="28"/>
    </location>
</feature>
<keyword evidence="1" id="KW-0472">Membrane</keyword>
<dbReference type="Proteomes" id="UP001180020">
    <property type="component" value="Unassembled WGS sequence"/>
</dbReference>
<organism evidence="2 3">
    <name type="scientific">Acorus calamus</name>
    <name type="common">Sweet flag</name>
    <dbReference type="NCBI Taxonomy" id="4465"/>
    <lineage>
        <taxon>Eukaryota</taxon>
        <taxon>Viridiplantae</taxon>
        <taxon>Streptophyta</taxon>
        <taxon>Embryophyta</taxon>
        <taxon>Tracheophyta</taxon>
        <taxon>Spermatophyta</taxon>
        <taxon>Magnoliopsida</taxon>
        <taxon>Liliopsida</taxon>
        <taxon>Acoraceae</taxon>
        <taxon>Acorus</taxon>
    </lineage>
</organism>
<reference evidence="2" key="1">
    <citation type="journal article" date="2023" name="Nat. Commun.">
        <title>Diploid and tetraploid genomes of Acorus and the evolution of monocots.</title>
        <authorList>
            <person name="Ma L."/>
            <person name="Liu K.W."/>
            <person name="Li Z."/>
            <person name="Hsiao Y.Y."/>
            <person name="Qi Y."/>
            <person name="Fu T."/>
            <person name="Tang G.D."/>
            <person name="Zhang D."/>
            <person name="Sun W.H."/>
            <person name="Liu D.K."/>
            <person name="Li Y."/>
            <person name="Chen G.Z."/>
            <person name="Liu X.D."/>
            <person name="Liao X.Y."/>
            <person name="Jiang Y.T."/>
            <person name="Yu X."/>
            <person name="Hao Y."/>
            <person name="Huang J."/>
            <person name="Zhao X.W."/>
            <person name="Ke S."/>
            <person name="Chen Y.Y."/>
            <person name="Wu W.L."/>
            <person name="Hsu J.L."/>
            <person name="Lin Y.F."/>
            <person name="Huang M.D."/>
            <person name="Li C.Y."/>
            <person name="Huang L."/>
            <person name="Wang Z.W."/>
            <person name="Zhao X."/>
            <person name="Zhong W.Y."/>
            <person name="Peng D.H."/>
            <person name="Ahmad S."/>
            <person name="Lan S."/>
            <person name="Zhang J.S."/>
            <person name="Tsai W.C."/>
            <person name="Van de Peer Y."/>
            <person name="Liu Z.J."/>
        </authorList>
    </citation>
    <scope>NUCLEOTIDE SEQUENCE</scope>
    <source>
        <strain evidence="2">CP</strain>
    </source>
</reference>
<keyword evidence="3" id="KW-1185">Reference proteome</keyword>
<accession>A0AAV9DZ40</accession>
<evidence type="ECO:0000256" key="1">
    <source>
        <dbReference type="SAM" id="Phobius"/>
    </source>
</evidence>
<evidence type="ECO:0000313" key="2">
    <source>
        <dbReference type="EMBL" id="KAK1306166.1"/>
    </source>
</evidence>
<evidence type="ECO:0000313" key="3">
    <source>
        <dbReference type="Proteomes" id="UP001180020"/>
    </source>
</evidence>
<proteinExistence type="predicted"/>
<gene>
    <name evidence="2" type="ORF">QJS10_CPA10g01142</name>
</gene>
<sequence length="158" mass="17163">MTGRMFITSESFSLAFVYYYLLLLLLLFHEFRLMERSQWISTSRCPSLLVGGGGDGGGLSFPVMSRRSCCVRIRASAERRGERIDVANGGRGDRTVGTLPFGPAIEVSATTSGSTSTAALDRGLTDAEFPVWERLGAVVRLSYGVGELSITRLVIDLC</sequence>
<keyword evidence="1" id="KW-0812">Transmembrane</keyword>
<protein>
    <submittedName>
        <fullName evidence="2">Uncharacterized protein</fullName>
    </submittedName>
</protein>
<dbReference type="EMBL" id="JAUJYO010000010">
    <property type="protein sequence ID" value="KAK1306166.1"/>
    <property type="molecule type" value="Genomic_DNA"/>
</dbReference>
<name>A0AAV9DZ40_ACOCL</name>
<reference evidence="2" key="2">
    <citation type="submission" date="2023-06" db="EMBL/GenBank/DDBJ databases">
        <authorList>
            <person name="Ma L."/>
            <person name="Liu K.-W."/>
            <person name="Li Z."/>
            <person name="Hsiao Y.-Y."/>
            <person name="Qi Y."/>
            <person name="Fu T."/>
            <person name="Tang G."/>
            <person name="Zhang D."/>
            <person name="Sun W.-H."/>
            <person name="Liu D.-K."/>
            <person name="Li Y."/>
            <person name="Chen G.-Z."/>
            <person name="Liu X.-D."/>
            <person name="Liao X.-Y."/>
            <person name="Jiang Y.-T."/>
            <person name="Yu X."/>
            <person name="Hao Y."/>
            <person name="Huang J."/>
            <person name="Zhao X.-W."/>
            <person name="Ke S."/>
            <person name="Chen Y.-Y."/>
            <person name="Wu W.-L."/>
            <person name="Hsu J.-L."/>
            <person name="Lin Y.-F."/>
            <person name="Huang M.-D."/>
            <person name="Li C.-Y."/>
            <person name="Huang L."/>
            <person name="Wang Z.-W."/>
            <person name="Zhao X."/>
            <person name="Zhong W.-Y."/>
            <person name="Peng D.-H."/>
            <person name="Ahmad S."/>
            <person name="Lan S."/>
            <person name="Zhang J.-S."/>
            <person name="Tsai W.-C."/>
            <person name="Van De Peer Y."/>
            <person name="Liu Z.-J."/>
        </authorList>
    </citation>
    <scope>NUCLEOTIDE SEQUENCE</scope>
    <source>
        <strain evidence="2">CP</strain>
        <tissue evidence="2">Leaves</tissue>
    </source>
</reference>